<dbReference type="InterPro" id="IPR021647">
    <property type="entry name" value="CusF_Ec"/>
</dbReference>
<dbReference type="OrthoDB" id="9180744at2"/>
<sequence>MKKMIVPFVAVALLGPAIGMAASGHDDHGSHGGMHMEATQSALIDGIVKKVDKAGGKLTVSHGALPNGMPPMTMAFLVKDASWLGKVKEGQKIRFASENIDGAMTIVRLEPQN</sequence>
<dbReference type="AlphaFoldDB" id="G8QK40"/>
<dbReference type="InterPro" id="IPR042230">
    <property type="entry name" value="CusF_sf"/>
</dbReference>
<dbReference type="Gene3D" id="2.40.50.320">
    <property type="entry name" value="Copper binding periplasmic protein CusF"/>
    <property type="match status" value="1"/>
</dbReference>
<dbReference type="EMBL" id="CP003153">
    <property type="protein sequence ID" value="AEV25473.1"/>
    <property type="molecule type" value="Genomic_DNA"/>
</dbReference>
<dbReference type="Proteomes" id="UP000005633">
    <property type="component" value="Chromosome"/>
</dbReference>
<dbReference type="Pfam" id="PF11604">
    <property type="entry name" value="CusF_Ec"/>
    <property type="match status" value="1"/>
</dbReference>
<dbReference type="HOGENOM" id="CLU_140852_0_1_4"/>
<organism evidence="2 3">
    <name type="scientific">Azospira oryzae (strain ATCC BAA-33 / DSM 13638 / PS)</name>
    <name type="common">Dechlorosoma suillum</name>
    <dbReference type="NCBI Taxonomy" id="640081"/>
    <lineage>
        <taxon>Bacteria</taxon>
        <taxon>Pseudomonadati</taxon>
        <taxon>Pseudomonadota</taxon>
        <taxon>Betaproteobacteria</taxon>
        <taxon>Rhodocyclales</taxon>
        <taxon>Rhodocyclaceae</taxon>
        <taxon>Azospira</taxon>
    </lineage>
</organism>
<protein>
    <recommendedName>
        <fullName evidence="4">Copper binding periplasmic protein CusF</fullName>
    </recommendedName>
</protein>
<dbReference type="STRING" id="640081.Dsui_1071"/>
<evidence type="ECO:0000313" key="3">
    <source>
        <dbReference type="Proteomes" id="UP000005633"/>
    </source>
</evidence>
<keyword evidence="1" id="KW-0732">Signal</keyword>
<evidence type="ECO:0008006" key="4">
    <source>
        <dbReference type="Google" id="ProtNLM"/>
    </source>
</evidence>
<dbReference type="KEGG" id="dsu:Dsui_1071"/>
<dbReference type="eggNOG" id="COG5569">
    <property type="taxonomic scope" value="Bacteria"/>
</dbReference>
<evidence type="ECO:0000313" key="2">
    <source>
        <dbReference type="EMBL" id="AEV25473.1"/>
    </source>
</evidence>
<accession>G8QK40</accession>
<name>G8QK40_AZOOP</name>
<reference evidence="2 3" key="1">
    <citation type="journal article" date="2012" name="J. Bacteriol.">
        <title>Complete genome sequence of the anaerobic perchlorate-reducing bacterium Azospira suillum strain PS.</title>
        <authorList>
            <person name="Byrne-Bailey K.G."/>
            <person name="Coates J.D."/>
        </authorList>
    </citation>
    <scope>NUCLEOTIDE SEQUENCE [LARGE SCALE GENOMIC DNA]</scope>
    <source>
        <strain evidence="3">ATCC BAA-33 / DSM 13638 / PS</strain>
    </source>
</reference>
<evidence type="ECO:0000256" key="1">
    <source>
        <dbReference type="SAM" id="SignalP"/>
    </source>
</evidence>
<feature type="chain" id="PRO_5003514765" description="Copper binding periplasmic protein CusF" evidence="1">
    <location>
        <begin position="22"/>
        <end position="113"/>
    </location>
</feature>
<dbReference type="RefSeq" id="WP_014236174.1">
    <property type="nucleotide sequence ID" value="NC_016616.1"/>
</dbReference>
<feature type="signal peptide" evidence="1">
    <location>
        <begin position="1"/>
        <end position="21"/>
    </location>
</feature>
<proteinExistence type="predicted"/>
<gene>
    <name evidence="2" type="ordered locus">Dsui_1071</name>
</gene>